<keyword evidence="2" id="KW-1185">Reference proteome</keyword>
<proteinExistence type="predicted"/>
<reference evidence="1 2" key="1">
    <citation type="submission" date="2016-08" db="EMBL/GenBank/DDBJ databases">
        <title>Hymenobacter coccineus sp. nov., Hymenobacter lapidarius sp. nov. and Hymenobacter glacialis sp. nov., isolated from Antarctic soil.</title>
        <authorList>
            <person name="Sedlacek I."/>
            <person name="Kralova S."/>
            <person name="Kyrova K."/>
            <person name="Maslanova I."/>
            <person name="Stankova E."/>
            <person name="Vrbovska V."/>
            <person name="Nemec M."/>
            <person name="Bartak M."/>
            <person name="Svec P."/>
            <person name="Busse H.-J."/>
            <person name="Pantucek R."/>
        </authorList>
    </citation>
    <scope>NUCLEOTIDE SEQUENCE [LARGE SCALE GENOMIC DNA]</scope>
    <source>
        <strain evidence="1 2">CCM 8643</strain>
    </source>
</reference>
<dbReference type="Proteomes" id="UP000176294">
    <property type="component" value="Unassembled WGS sequence"/>
</dbReference>
<gene>
    <name evidence="1" type="ORF">BEN47_01820</name>
</gene>
<name>A0A1G1T618_9BACT</name>
<accession>A0A1G1T618</accession>
<dbReference type="EMBL" id="MDZB01000098">
    <property type="protein sequence ID" value="OGX86312.1"/>
    <property type="molecule type" value="Genomic_DNA"/>
</dbReference>
<evidence type="ECO:0000313" key="1">
    <source>
        <dbReference type="EMBL" id="OGX86312.1"/>
    </source>
</evidence>
<protein>
    <submittedName>
        <fullName evidence="1">Uncharacterized protein</fullName>
    </submittedName>
</protein>
<evidence type="ECO:0000313" key="2">
    <source>
        <dbReference type="Proteomes" id="UP000176294"/>
    </source>
</evidence>
<comment type="caution">
    <text evidence="1">The sequence shown here is derived from an EMBL/GenBank/DDBJ whole genome shotgun (WGS) entry which is preliminary data.</text>
</comment>
<dbReference type="AlphaFoldDB" id="A0A1G1T618"/>
<organism evidence="1 2">
    <name type="scientific">Hymenobacter lapidarius</name>
    <dbReference type="NCBI Taxonomy" id="1908237"/>
    <lineage>
        <taxon>Bacteria</taxon>
        <taxon>Pseudomonadati</taxon>
        <taxon>Bacteroidota</taxon>
        <taxon>Cytophagia</taxon>
        <taxon>Cytophagales</taxon>
        <taxon>Hymenobacteraceae</taxon>
        <taxon>Hymenobacter</taxon>
    </lineage>
</organism>
<sequence>MALTALLLTACGPTIYLAKDFRDYAPKHKTVAILPADVTMQLRPNQAKNINAEQQHATEVKSGLDFQEKIYAWLLRRGQQRGYTVSFQDVRQTDARLRESGIPTDQLRSRTPQELAKILGVDAVMTTSVRTTKPMSDGAALAVGLIAGAWGATNQANITVNIHEGSAGTLLWKYDYLAAGSVFSSPETIVDALMRNASKNSPTPLPNLNFRTVAGCAIQVGDDGADADGFAFGYADFQDAVGFGGQLKRGLVRLQLGNDFVTLHGVAVLLEPLRDGDFGNGFANGGNFDFEGHEVLNVRNVKKNYVRKATAKGRSLARNRCAMANRSATAKSGASSCS</sequence>
<dbReference type="Gene3D" id="3.40.50.10610">
    <property type="entry name" value="ABC-type transport auxiliary lipoprotein component"/>
    <property type="match status" value="1"/>
</dbReference>